<sequence length="467" mass="52371">MITKIAWRNIWFKPLNTLLSIILLTASVAIITLLILLQEQFEKKFESNVEGIDLVLGAQGSPLQLILSSVYQVDAPTGNINYAEAKQWMDNPFVETAIPLAFGDNYKGYRIVGTTKDYLDKYDAQLKEGKVFKQNFEVVVGSTVAKKMQLKLGDKFYGSHGDSEEGEVHKDHAYIVTGIADETGKVIDNLILCNIPSVWAMHDHSHGHEHDGEAHEHEGHDHDHNHGEEAHNHDEEHNHEGDVHEHEEHEHSDADNHSHEDAHEHHDHDEAAHNHEHDETHISEEGKEITAVLLKMRNKPAILSWQMIIPMNTKMQAASPGKEINRLFGLFGIGLDALRYLAYGIMLISGISIFIALFNTLKERKYEFALLRVNGASRFQLLSLVLIESLLLCITGFLFGTIVGRIALVLISGSSQEEFKMSFNPLEFVWDKEGYLLLLTILVGIVAALIPAIKAYSLNISKTLANA</sequence>
<protein>
    <recommendedName>
        <fullName evidence="12">FtsX-like permease family protein</fullName>
    </recommendedName>
</protein>
<accession>A0ABQ1JP84</accession>
<dbReference type="PANTHER" id="PTHR43738">
    <property type="entry name" value="ABC TRANSPORTER, MEMBRANE PROTEIN"/>
    <property type="match status" value="1"/>
</dbReference>
<dbReference type="Proteomes" id="UP000615760">
    <property type="component" value="Unassembled WGS sequence"/>
</dbReference>
<feature type="transmembrane region" description="Helical" evidence="7">
    <location>
        <begin position="381"/>
        <end position="414"/>
    </location>
</feature>
<dbReference type="Pfam" id="PF02687">
    <property type="entry name" value="FtsX"/>
    <property type="match status" value="1"/>
</dbReference>
<keyword evidence="3 7" id="KW-0812">Transmembrane</keyword>
<evidence type="ECO:0000256" key="6">
    <source>
        <dbReference type="SAM" id="MobiDB-lite"/>
    </source>
</evidence>
<feature type="region of interest" description="Disordered" evidence="6">
    <location>
        <begin position="204"/>
        <end position="284"/>
    </location>
</feature>
<evidence type="ECO:0000313" key="11">
    <source>
        <dbReference type="Proteomes" id="UP000615760"/>
    </source>
</evidence>
<feature type="domain" description="ABC3 transporter permease C-terminal" evidence="8">
    <location>
        <begin position="342"/>
        <end position="460"/>
    </location>
</feature>
<keyword evidence="4 7" id="KW-1133">Transmembrane helix</keyword>
<dbReference type="InterPro" id="IPR025857">
    <property type="entry name" value="MacB_PCD"/>
</dbReference>
<keyword evidence="5 7" id="KW-0472">Membrane</keyword>
<evidence type="ECO:0000256" key="5">
    <source>
        <dbReference type="ARBA" id="ARBA00023136"/>
    </source>
</evidence>
<dbReference type="Pfam" id="PF12704">
    <property type="entry name" value="MacB_PCD"/>
    <property type="match status" value="1"/>
</dbReference>
<proteinExistence type="predicted"/>
<dbReference type="InterPro" id="IPR003838">
    <property type="entry name" value="ABC3_permease_C"/>
</dbReference>
<evidence type="ECO:0000256" key="4">
    <source>
        <dbReference type="ARBA" id="ARBA00022989"/>
    </source>
</evidence>
<comment type="subcellular location">
    <subcellularLocation>
        <location evidence="1">Cell membrane</location>
        <topology evidence="1">Multi-pass membrane protein</topology>
    </subcellularLocation>
</comment>
<dbReference type="PANTHER" id="PTHR43738:SF2">
    <property type="entry name" value="ABC TRANSPORTER PERMEASE"/>
    <property type="match status" value="1"/>
</dbReference>
<feature type="transmembrane region" description="Helical" evidence="7">
    <location>
        <begin position="434"/>
        <end position="453"/>
    </location>
</feature>
<comment type="caution">
    <text evidence="10">The sequence shown here is derived from an EMBL/GenBank/DDBJ whole genome shotgun (WGS) entry which is preliminary data.</text>
</comment>
<dbReference type="EMBL" id="BMJE01000002">
    <property type="protein sequence ID" value="GGB71377.1"/>
    <property type="molecule type" value="Genomic_DNA"/>
</dbReference>
<evidence type="ECO:0000259" key="8">
    <source>
        <dbReference type="Pfam" id="PF02687"/>
    </source>
</evidence>
<evidence type="ECO:0000259" key="9">
    <source>
        <dbReference type="Pfam" id="PF12704"/>
    </source>
</evidence>
<evidence type="ECO:0000256" key="2">
    <source>
        <dbReference type="ARBA" id="ARBA00022475"/>
    </source>
</evidence>
<gene>
    <name evidence="10" type="ORF">GCM10007424_09250</name>
</gene>
<evidence type="ECO:0000313" key="10">
    <source>
        <dbReference type="EMBL" id="GGB71377.1"/>
    </source>
</evidence>
<feature type="transmembrane region" description="Helical" evidence="7">
    <location>
        <begin position="340"/>
        <end position="361"/>
    </location>
</feature>
<evidence type="ECO:0008006" key="12">
    <source>
        <dbReference type="Google" id="ProtNLM"/>
    </source>
</evidence>
<dbReference type="RefSeq" id="WP_229665892.1">
    <property type="nucleotide sequence ID" value="NZ_BMJE01000002.1"/>
</dbReference>
<keyword evidence="11" id="KW-1185">Reference proteome</keyword>
<dbReference type="InterPro" id="IPR051125">
    <property type="entry name" value="ABC-4/HrtB_transporter"/>
</dbReference>
<feature type="transmembrane region" description="Helical" evidence="7">
    <location>
        <begin position="15"/>
        <end position="37"/>
    </location>
</feature>
<reference evidence="11" key="1">
    <citation type="journal article" date="2019" name="Int. J. Syst. Evol. Microbiol.">
        <title>The Global Catalogue of Microorganisms (GCM) 10K type strain sequencing project: providing services to taxonomists for standard genome sequencing and annotation.</title>
        <authorList>
            <consortium name="The Broad Institute Genomics Platform"/>
            <consortium name="The Broad Institute Genome Sequencing Center for Infectious Disease"/>
            <person name="Wu L."/>
            <person name="Ma J."/>
        </authorList>
    </citation>
    <scope>NUCLEOTIDE SEQUENCE [LARGE SCALE GENOMIC DNA]</scope>
    <source>
        <strain evidence="11">CGMCC 1.15461</strain>
    </source>
</reference>
<evidence type="ECO:0000256" key="3">
    <source>
        <dbReference type="ARBA" id="ARBA00022692"/>
    </source>
</evidence>
<organism evidence="10 11">
    <name type="scientific">Flavobacterium suaedae</name>
    <dbReference type="NCBI Taxonomy" id="1767027"/>
    <lineage>
        <taxon>Bacteria</taxon>
        <taxon>Pseudomonadati</taxon>
        <taxon>Bacteroidota</taxon>
        <taxon>Flavobacteriia</taxon>
        <taxon>Flavobacteriales</taxon>
        <taxon>Flavobacteriaceae</taxon>
        <taxon>Flavobacterium</taxon>
    </lineage>
</organism>
<feature type="domain" description="MacB-like periplasmic core" evidence="9">
    <location>
        <begin position="17"/>
        <end position="191"/>
    </location>
</feature>
<evidence type="ECO:0000256" key="1">
    <source>
        <dbReference type="ARBA" id="ARBA00004651"/>
    </source>
</evidence>
<evidence type="ECO:0000256" key="7">
    <source>
        <dbReference type="SAM" id="Phobius"/>
    </source>
</evidence>
<keyword evidence="2" id="KW-1003">Cell membrane</keyword>
<name>A0ABQ1JP84_9FLAO</name>